<dbReference type="EMBL" id="WJXW01000001">
    <property type="protein sequence ID" value="KAF9741906.1"/>
    <property type="molecule type" value="Genomic_DNA"/>
</dbReference>
<evidence type="ECO:0000313" key="2">
    <source>
        <dbReference type="Proteomes" id="UP000756921"/>
    </source>
</evidence>
<organism evidence="1 2">
    <name type="scientific">Paraphaeosphaeria minitans</name>
    <dbReference type="NCBI Taxonomy" id="565426"/>
    <lineage>
        <taxon>Eukaryota</taxon>
        <taxon>Fungi</taxon>
        <taxon>Dikarya</taxon>
        <taxon>Ascomycota</taxon>
        <taxon>Pezizomycotina</taxon>
        <taxon>Dothideomycetes</taxon>
        <taxon>Pleosporomycetidae</taxon>
        <taxon>Pleosporales</taxon>
        <taxon>Massarineae</taxon>
        <taxon>Didymosphaeriaceae</taxon>
        <taxon>Paraphaeosphaeria</taxon>
    </lineage>
</organism>
<dbReference type="InterPro" id="IPR024645">
    <property type="entry name" value="Mitochondr_Som1"/>
</dbReference>
<dbReference type="GO" id="GO:0042720">
    <property type="term" value="C:mitochondrial inner membrane peptidase complex"/>
    <property type="evidence" value="ECO:0007669"/>
    <property type="project" value="InterPro"/>
</dbReference>
<accession>A0A9P6GU53</accession>
<evidence type="ECO:0000313" key="1">
    <source>
        <dbReference type="EMBL" id="KAF9741906.1"/>
    </source>
</evidence>
<dbReference type="OrthoDB" id="3983163at2759"/>
<comment type="caution">
    <text evidence="1">The sequence shown here is derived from an EMBL/GenBank/DDBJ whole genome shotgun (WGS) entry which is preliminary data.</text>
</comment>
<name>A0A9P6GU53_9PLEO</name>
<dbReference type="Proteomes" id="UP000756921">
    <property type="component" value="Unassembled WGS sequence"/>
</dbReference>
<evidence type="ECO:0008006" key="3">
    <source>
        <dbReference type="Google" id="ProtNLM"/>
    </source>
</evidence>
<sequence length="96" mass="10816">MAPPTPVYPVSSLLSEMNTLANGKPRKPPITNLRDCALKEMVQYKCNVDKPKPGKEPIVVCEPVVRLFRVCRDGLHVDTTAWERLEARRDESKAGR</sequence>
<dbReference type="AlphaFoldDB" id="A0A9P6GU53"/>
<proteinExistence type="predicted"/>
<keyword evidence="2" id="KW-1185">Reference proteome</keyword>
<gene>
    <name evidence="1" type="ORF">PMIN01_01445</name>
</gene>
<protein>
    <recommendedName>
        <fullName evidence="3">Mitochondrial export protein Som1</fullName>
    </recommendedName>
</protein>
<reference evidence="1" key="1">
    <citation type="journal article" date="2020" name="Mol. Plant Microbe Interact.">
        <title>Genome Sequence of the Biocontrol Agent Coniothyrium minitans strain Conio (IMI 134523).</title>
        <authorList>
            <person name="Patel D."/>
            <person name="Shittu T.A."/>
            <person name="Baroncelli R."/>
            <person name="Muthumeenakshi S."/>
            <person name="Osborne T.H."/>
            <person name="Janganan T.K."/>
            <person name="Sreenivasaprasad S."/>
        </authorList>
    </citation>
    <scope>NUCLEOTIDE SEQUENCE</scope>
    <source>
        <strain evidence="1">Conio</strain>
    </source>
</reference>
<dbReference type="Pfam" id="PF11093">
    <property type="entry name" value="Mitochondr_Som1"/>
    <property type="match status" value="1"/>
</dbReference>